<dbReference type="EMBL" id="ML978070">
    <property type="protein sequence ID" value="KAF2014208.1"/>
    <property type="molecule type" value="Genomic_DNA"/>
</dbReference>
<dbReference type="GeneID" id="54283351"/>
<dbReference type="AlphaFoldDB" id="A0A6A5XLQ8"/>
<dbReference type="Proteomes" id="UP000799778">
    <property type="component" value="Unassembled WGS sequence"/>
</dbReference>
<proteinExistence type="predicted"/>
<keyword evidence="3" id="KW-1185">Reference proteome</keyword>
<sequence length="162" mass="17684">MSSVTSHRPGYHHGLHTSGRDYYHDHSFVSPSQFEDFVSLTPLVNADERLPDYIRAMVKTLRDRKADWKSAPGALQAEDDAEEDERYDDAGYTTEYDASEASDEDLNNDSPLESGSPVSSSDDVPPVVSSDDDLDSLSPLEAGSPVYGSGSESDEFDSDQGV</sequence>
<reference evidence="2" key="1">
    <citation type="journal article" date="2020" name="Stud. Mycol.">
        <title>101 Dothideomycetes genomes: a test case for predicting lifestyles and emergence of pathogens.</title>
        <authorList>
            <person name="Haridas S."/>
            <person name="Albert R."/>
            <person name="Binder M."/>
            <person name="Bloem J."/>
            <person name="Labutti K."/>
            <person name="Salamov A."/>
            <person name="Andreopoulos B."/>
            <person name="Baker S."/>
            <person name="Barry K."/>
            <person name="Bills G."/>
            <person name="Bluhm B."/>
            <person name="Cannon C."/>
            <person name="Castanera R."/>
            <person name="Culley D."/>
            <person name="Daum C."/>
            <person name="Ezra D."/>
            <person name="Gonzalez J."/>
            <person name="Henrissat B."/>
            <person name="Kuo A."/>
            <person name="Liang C."/>
            <person name="Lipzen A."/>
            <person name="Lutzoni F."/>
            <person name="Magnuson J."/>
            <person name="Mondo S."/>
            <person name="Nolan M."/>
            <person name="Ohm R."/>
            <person name="Pangilinan J."/>
            <person name="Park H.-J."/>
            <person name="Ramirez L."/>
            <person name="Alfaro M."/>
            <person name="Sun H."/>
            <person name="Tritt A."/>
            <person name="Yoshinaga Y."/>
            <person name="Zwiers L.-H."/>
            <person name="Turgeon B."/>
            <person name="Goodwin S."/>
            <person name="Spatafora J."/>
            <person name="Crous P."/>
            <person name="Grigoriev I."/>
        </authorList>
    </citation>
    <scope>NUCLEOTIDE SEQUENCE</scope>
    <source>
        <strain evidence="2">CBS 175.79</strain>
    </source>
</reference>
<evidence type="ECO:0000313" key="2">
    <source>
        <dbReference type="EMBL" id="KAF2014208.1"/>
    </source>
</evidence>
<feature type="compositionally biased region" description="Low complexity" evidence="1">
    <location>
        <begin position="109"/>
        <end position="129"/>
    </location>
</feature>
<feature type="compositionally biased region" description="Acidic residues" evidence="1">
    <location>
        <begin position="77"/>
        <end position="87"/>
    </location>
</feature>
<protein>
    <submittedName>
        <fullName evidence="2">Uncharacterized protein</fullName>
    </submittedName>
</protein>
<dbReference type="RefSeq" id="XP_033382547.1">
    <property type="nucleotide sequence ID" value="XM_033525954.1"/>
</dbReference>
<feature type="region of interest" description="Disordered" evidence="1">
    <location>
        <begin position="63"/>
        <end position="162"/>
    </location>
</feature>
<feature type="compositionally biased region" description="Acidic residues" evidence="1">
    <location>
        <begin position="97"/>
        <end position="107"/>
    </location>
</feature>
<gene>
    <name evidence="2" type="ORF">BU24DRAFT_409969</name>
</gene>
<name>A0A6A5XLQ8_9PLEO</name>
<evidence type="ECO:0000313" key="3">
    <source>
        <dbReference type="Proteomes" id="UP000799778"/>
    </source>
</evidence>
<organism evidence="2 3">
    <name type="scientific">Aaosphaeria arxii CBS 175.79</name>
    <dbReference type="NCBI Taxonomy" id="1450172"/>
    <lineage>
        <taxon>Eukaryota</taxon>
        <taxon>Fungi</taxon>
        <taxon>Dikarya</taxon>
        <taxon>Ascomycota</taxon>
        <taxon>Pezizomycotina</taxon>
        <taxon>Dothideomycetes</taxon>
        <taxon>Pleosporomycetidae</taxon>
        <taxon>Pleosporales</taxon>
        <taxon>Pleosporales incertae sedis</taxon>
        <taxon>Aaosphaeria</taxon>
    </lineage>
</organism>
<feature type="compositionally biased region" description="Acidic residues" evidence="1">
    <location>
        <begin position="152"/>
        <end position="162"/>
    </location>
</feature>
<evidence type="ECO:0000256" key="1">
    <source>
        <dbReference type="SAM" id="MobiDB-lite"/>
    </source>
</evidence>
<accession>A0A6A5XLQ8</accession>